<organism evidence="11 12">
    <name type="scientific">Dactylosporangium maewongense</name>
    <dbReference type="NCBI Taxonomy" id="634393"/>
    <lineage>
        <taxon>Bacteria</taxon>
        <taxon>Bacillati</taxon>
        <taxon>Actinomycetota</taxon>
        <taxon>Actinomycetes</taxon>
        <taxon>Micromonosporales</taxon>
        <taxon>Micromonosporaceae</taxon>
        <taxon>Dactylosporangium</taxon>
    </lineage>
</organism>
<dbReference type="InterPro" id="IPR059112">
    <property type="entry name" value="CysZ/EI24"/>
</dbReference>
<sequence>MAPLKTMWDEFAEGARLLGRGFSLYSRSPRLLLLGLIPAVISFLLLATAWFFLLWFIRDLAATVTWFADDWGSPWRGVIRFGAGAGIVIVSALVSVLTYTALTLLIGDPFYEVISERVEDHHGGAPGLPDLPWHRTFFKNAADSIRLILLGIVVSVPLFLLGFVPVLGQTVIPVLDVVVGGWLLAVELTGVPFNRRGLRLKDRRAMLRANRPLALGFGMPVFVMLLIPFAAVLVVPAAVAGSTLLTRRLFGLPTDKPSAALGKPPLVRAPETVVPGGHDVGVAGRL</sequence>
<evidence type="ECO:0000256" key="7">
    <source>
        <dbReference type="ARBA" id="ARBA00022989"/>
    </source>
</evidence>
<feature type="transmembrane region" description="Helical" evidence="10">
    <location>
        <begin position="31"/>
        <end position="57"/>
    </location>
</feature>
<keyword evidence="6 10" id="KW-0812">Transmembrane</keyword>
<keyword evidence="2" id="KW-0813">Transport</keyword>
<keyword evidence="7 10" id="KW-1133">Transmembrane helix</keyword>
<comment type="subcellular location">
    <subcellularLocation>
        <location evidence="1">Membrane</location>
        <topology evidence="1">Multi-pass membrane protein</topology>
    </subcellularLocation>
</comment>
<dbReference type="Pfam" id="PF07264">
    <property type="entry name" value="EI24"/>
    <property type="match status" value="1"/>
</dbReference>
<protein>
    <submittedName>
        <fullName evidence="11">EI24 domain-containing protein</fullName>
    </submittedName>
</protein>
<dbReference type="PANTHER" id="PTHR37468">
    <property type="entry name" value="SULFATE TRANSPORTER CYSZ"/>
    <property type="match status" value="1"/>
</dbReference>
<evidence type="ECO:0000313" key="12">
    <source>
        <dbReference type="Proteomes" id="UP001501470"/>
    </source>
</evidence>
<accession>A0ABP4NI42</accession>
<evidence type="ECO:0000256" key="6">
    <source>
        <dbReference type="ARBA" id="ARBA00022692"/>
    </source>
</evidence>
<evidence type="ECO:0000256" key="9">
    <source>
        <dbReference type="ARBA" id="ARBA00023136"/>
    </source>
</evidence>
<dbReference type="InterPro" id="IPR050480">
    <property type="entry name" value="CysZ-like"/>
</dbReference>
<comment type="caution">
    <text evidence="11">The sequence shown here is derived from an EMBL/GenBank/DDBJ whole genome shotgun (WGS) entry which is preliminary data.</text>
</comment>
<evidence type="ECO:0000256" key="5">
    <source>
        <dbReference type="ARBA" id="ARBA00022605"/>
    </source>
</evidence>
<keyword evidence="8" id="KW-0764">Sulfate transport</keyword>
<feature type="transmembrane region" description="Helical" evidence="10">
    <location>
        <begin position="77"/>
        <end position="107"/>
    </location>
</feature>
<evidence type="ECO:0000256" key="3">
    <source>
        <dbReference type="ARBA" id="ARBA00022475"/>
    </source>
</evidence>
<feature type="transmembrane region" description="Helical" evidence="10">
    <location>
        <begin position="174"/>
        <end position="193"/>
    </location>
</feature>
<proteinExistence type="predicted"/>
<gene>
    <name evidence="11" type="ORF">GCM10009827_095920</name>
</gene>
<keyword evidence="12" id="KW-1185">Reference proteome</keyword>
<evidence type="ECO:0000256" key="4">
    <source>
        <dbReference type="ARBA" id="ARBA00022519"/>
    </source>
</evidence>
<evidence type="ECO:0000313" key="11">
    <source>
        <dbReference type="EMBL" id="GAA1559662.1"/>
    </source>
</evidence>
<keyword evidence="4" id="KW-0997">Cell inner membrane</keyword>
<keyword evidence="9 10" id="KW-0472">Membrane</keyword>
<feature type="transmembrane region" description="Helical" evidence="10">
    <location>
        <begin position="213"/>
        <end position="239"/>
    </location>
</feature>
<reference evidence="12" key="1">
    <citation type="journal article" date="2019" name="Int. J. Syst. Evol. Microbiol.">
        <title>The Global Catalogue of Microorganisms (GCM) 10K type strain sequencing project: providing services to taxonomists for standard genome sequencing and annotation.</title>
        <authorList>
            <consortium name="The Broad Institute Genomics Platform"/>
            <consortium name="The Broad Institute Genome Sequencing Center for Infectious Disease"/>
            <person name="Wu L."/>
            <person name="Ma J."/>
        </authorList>
    </citation>
    <scope>NUCLEOTIDE SEQUENCE [LARGE SCALE GENOMIC DNA]</scope>
    <source>
        <strain evidence="12">JCM 15933</strain>
    </source>
</reference>
<evidence type="ECO:0000256" key="1">
    <source>
        <dbReference type="ARBA" id="ARBA00004141"/>
    </source>
</evidence>
<evidence type="ECO:0000256" key="10">
    <source>
        <dbReference type="SAM" id="Phobius"/>
    </source>
</evidence>
<dbReference type="Proteomes" id="UP001501470">
    <property type="component" value="Unassembled WGS sequence"/>
</dbReference>
<dbReference type="PANTHER" id="PTHR37468:SF1">
    <property type="entry name" value="SULFATE TRANSPORTER CYSZ"/>
    <property type="match status" value="1"/>
</dbReference>
<feature type="transmembrane region" description="Helical" evidence="10">
    <location>
        <begin position="147"/>
        <end position="168"/>
    </location>
</feature>
<keyword evidence="3" id="KW-1003">Cell membrane</keyword>
<dbReference type="EMBL" id="BAAAQD010000028">
    <property type="protein sequence ID" value="GAA1559662.1"/>
    <property type="molecule type" value="Genomic_DNA"/>
</dbReference>
<evidence type="ECO:0000256" key="8">
    <source>
        <dbReference type="ARBA" id="ARBA00023032"/>
    </source>
</evidence>
<keyword evidence="5" id="KW-0028">Amino-acid biosynthesis</keyword>
<evidence type="ECO:0000256" key="2">
    <source>
        <dbReference type="ARBA" id="ARBA00022448"/>
    </source>
</evidence>
<name>A0ABP4NI42_9ACTN</name>